<feature type="transmembrane region" description="Helical" evidence="2">
    <location>
        <begin position="220"/>
        <end position="241"/>
    </location>
</feature>
<sequence>MLSISLIYTQYEIFSYYMQQEICNIVNLNTHSHRIISYLFIFISGLITSLNPCFLSILPISLSYLNMKKIDEANKVSFILGIFTSFIFLLIITHLISYRYHSNLSGIPLISSIIVIILGLSFLQIVDLSIYNLFIVNQFKLSIAYSNFSQDYLVGLFCSLTTLPCSTPIILTVLFWLSHADSFFLSMIYLITYLIGSFISIFTLITFTFNSISKFFIFRFWNILFPLSGFIILFNGTLSLLEKIYS</sequence>
<dbReference type="GO" id="GO:0017004">
    <property type="term" value="P:cytochrome complex assembly"/>
    <property type="evidence" value="ECO:0007669"/>
    <property type="project" value="UniProtKB-KW"/>
</dbReference>
<organism evidence="3">
    <name type="scientific">Callithamnion tetricum</name>
    <dbReference type="NCBI Taxonomy" id="193179"/>
    <lineage>
        <taxon>Eukaryota</taxon>
        <taxon>Rhodophyta</taxon>
        <taxon>Florideophyceae</taxon>
        <taxon>Rhodymeniophycidae</taxon>
        <taxon>Ceramiales</taxon>
        <taxon>Callithamniaceae</taxon>
        <taxon>Callithamnion</taxon>
    </lineage>
</organism>
<keyword evidence="2" id="KW-0812">Transmembrane</keyword>
<name>A0A4D6WQY0_9FLOR</name>
<feature type="transmembrane region" description="Helical" evidence="2">
    <location>
        <begin position="35"/>
        <end position="64"/>
    </location>
</feature>
<reference evidence="3" key="1">
    <citation type="journal article" date="2019" name="Mol. Phylogenet. Evol.">
        <title>Morphological evolution and classification of the red algal order Ceramiales inferred using plastid phylogenomics.</title>
        <authorList>
            <person name="Diaz-Tapia P."/>
            <person name="Pasella M.M."/>
            <person name="Verbruggen H."/>
            <person name="Maggs C.A."/>
        </authorList>
    </citation>
    <scope>NUCLEOTIDE SEQUENCE</scope>
    <source>
        <strain evidence="3">PD2927</strain>
    </source>
</reference>
<dbReference type="AlphaFoldDB" id="A0A4D6WQY0"/>
<keyword evidence="1" id="KW-0201">Cytochrome c-type biogenesis</keyword>
<evidence type="ECO:0000256" key="2">
    <source>
        <dbReference type="SAM" id="Phobius"/>
    </source>
</evidence>
<feature type="transmembrane region" description="Helical" evidence="2">
    <location>
        <begin position="109"/>
        <end position="131"/>
    </location>
</feature>
<dbReference type="PANTHER" id="PTHR31272">
    <property type="entry name" value="CYTOCHROME C-TYPE BIOGENESIS PROTEIN HI_1454-RELATED"/>
    <property type="match status" value="1"/>
</dbReference>
<accession>A0A4D6WQY0</accession>
<geneLocation type="plastid" evidence="3"/>
<proteinExistence type="predicted"/>
<protein>
    <submittedName>
        <fullName evidence="3">Thiol:disulfide interchange protein</fullName>
    </submittedName>
</protein>
<evidence type="ECO:0000256" key="1">
    <source>
        <dbReference type="ARBA" id="ARBA00022748"/>
    </source>
</evidence>
<dbReference type="PANTHER" id="PTHR31272:SF6">
    <property type="entry name" value="CYTOCHROME C-TYPE BIOGENESIS CCDA-LIKE CHLOROPLASTIC PROTEIN"/>
    <property type="match status" value="1"/>
</dbReference>
<keyword evidence="2" id="KW-0472">Membrane</keyword>
<dbReference type="InterPro" id="IPR051790">
    <property type="entry name" value="Cytochrome_c-biogenesis_DsbD"/>
</dbReference>
<feature type="transmembrane region" description="Helical" evidence="2">
    <location>
        <begin position="183"/>
        <end position="208"/>
    </location>
</feature>
<reference evidence="3" key="2">
    <citation type="submission" date="2019-04" db="EMBL/GenBank/DDBJ databases">
        <authorList>
            <person name="Pasella M."/>
        </authorList>
    </citation>
    <scope>NUCLEOTIDE SEQUENCE</scope>
    <source>
        <strain evidence="3">PD2927</strain>
    </source>
</reference>
<evidence type="ECO:0000313" key="3">
    <source>
        <dbReference type="EMBL" id="QCI04968.1"/>
    </source>
</evidence>
<dbReference type="EMBL" id="MK814616">
    <property type="protein sequence ID" value="QCI04968.1"/>
    <property type="molecule type" value="Genomic_DNA"/>
</dbReference>
<keyword evidence="2" id="KW-1133">Transmembrane helix</keyword>
<keyword evidence="3" id="KW-0934">Plastid</keyword>
<feature type="transmembrane region" description="Helical" evidence="2">
    <location>
        <begin position="76"/>
        <end position="97"/>
    </location>
</feature>
<feature type="transmembrane region" description="Helical" evidence="2">
    <location>
        <begin position="152"/>
        <end position="177"/>
    </location>
</feature>
<gene>
    <name evidence="3" type="primary">dsbD</name>
</gene>